<proteinExistence type="predicted"/>
<reference evidence="2 3" key="1">
    <citation type="submission" date="2013-01" db="EMBL/GenBank/DDBJ databases">
        <authorList>
            <person name="Bench S."/>
        </authorList>
    </citation>
    <scope>NUCLEOTIDE SEQUENCE [LARGE SCALE GENOMIC DNA]</scope>
    <source>
        <strain evidence="2 3">WH 0401</strain>
    </source>
</reference>
<evidence type="ECO:0000313" key="2">
    <source>
        <dbReference type="EMBL" id="CCQ61297.1"/>
    </source>
</evidence>
<keyword evidence="2" id="KW-0560">Oxidoreductase</keyword>
<gene>
    <name evidence="2" type="ORF">CWATWH0401_2626</name>
</gene>
<protein>
    <submittedName>
        <fullName evidence="2">dTDP-4-dehydrorhamnose reductase</fullName>
        <ecNumber evidence="2">1.1.1.133</ecNumber>
    </submittedName>
</protein>
<dbReference type="InterPro" id="IPR036291">
    <property type="entry name" value="NAD(P)-bd_dom_sf"/>
</dbReference>
<dbReference type="GO" id="GO:0008831">
    <property type="term" value="F:dTDP-4-dehydrorhamnose reductase activity"/>
    <property type="evidence" value="ECO:0007669"/>
    <property type="project" value="UniProtKB-EC"/>
</dbReference>
<evidence type="ECO:0000259" key="1">
    <source>
        <dbReference type="Pfam" id="PF04321"/>
    </source>
</evidence>
<feature type="domain" description="RmlD-like substrate binding" evidence="1">
    <location>
        <begin position="4"/>
        <end position="112"/>
    </location>
</feature>
<reference evidence="2 3" key="2">
    <citation type="submission" date="2013-09" db="EMBL/GenBank/DDBJ databases">
        <title>Whole genome comparison of six Crocosphaera watsonii strains with differing phenotypes.</title>
        <authorList>
            <person name="Bench S.R."/>
            <person name="Heller P."/>
            <person name="Frank I."/>
            <person name="Arciniega M."/>
            <person name="Shilova I.N."/>
            <person name="Zehr J.P."/>
        </authorList>
    </citation>
    <scope>NUCLEOTIDE SEQUENCE [LARGE SCALE GENOMIC DNA]</scope>
    <source>
        <strain evidence="2 3">WH 0401</strain>
    </source>
</reference>
<accession>T2J9X6</accession>
<dbReference type="Proteomes" id="UP000018198">
    <property type="component" value="Unassembled WGS sequence"/>
</dbReference>
<sequence>MKTFREGKKLSLLTDEYRTPVSGLTAAKGLLLALEKGEGEIIHLGGRKRVSRYEFGNLMAEVFNFSQDLITPCLQKDVVMAAPRSPDTSLDSSKAFQLGYQPLSLREELEQLKNKI</sequence>
<name>T2J9X6_CROWT</name>
<comment type="caution">
    <text evidence="2">The sequence shown here is derived from an EMBL/GenBank/DDBJ whole genome shotgun (WGS) entry which is preliminary data.</text>
</comment>
<dbReference type="Gene3D" id="3.90.25.10">
    <property type="entry name" value="UDP-galactose 4-epimerase, domain 1"/>
    <property type="match status" value="1"/>
</dbReference>
<dbReference type="AlphaFoldDB" id="T2J9X6"/>
<dbReference type="SUPFAM" id="SSF51735">
    <property type="entry name" value="NAD(P)-binding Rossmann-fold domains"/>
    <property type="match status" value="1"/>
</dbReference>
<dbReference type="EMBL" id="CAQM01000290">
    <property type="protein sequence ID" value="CCQ61297.1"/>
    <property type="molecule type" value="Genomic_DNA"/>
</dbReference>
<dbReference type="InterPro" id="IPR029903">
    <property type="entry name" value="RmlD-like-bd"/>
</dbReference>
<dbReference type="EC" id="1.1.1.133" evidence="2"/>
<organism evidence="2 3">
    <name type="scientific">Crocosphaera watsonii WH 0401</name>
    <dbReference type="NCBI Taxonomy" id="555881"/>
    <lineage>
        <taxon>Bacteria</taxon>
        <taxon>Bacillati</taxon>
        <taxon>Cyanobacteriota</taxon>
        <taxon>Cyanophyceae</taxon>
        <taxon>Oscillatoriophycideae</taxon>
        <taxon>Chroococcales</taxon>
        <taxon>Aphanothecaceae</taxon>
        <taxon>Crocosphaera</taxon>
    </lineage>
</organism>
<dbReference type="Pfam" id="PF04321">
    <property type="entry name" value="RmlD_sub_bind"/>
    <property type="match status" value="1"/>
</dbReference>
<dbReference type="Gene3D" id="3.40.50.720">
    <property type="entry name" value="NAD(P)-binding Rossmann-like Domain"/>
    <property type="match status" value="1"/>
</dbReference>
<evidence type="ECO:0000313" key="3">
    <source>
        <dbReference type="Proteomes" id="UP000018198"/>
    </source>
</evidence>